<dbReference type="PRINTS" id="PR01003">
    <property type="entry name" value="FLGFLIH"/>
</dbReference>
<keyword evidence="8" id="KW-0653">Protein transport</keyword>
<dbReference type="GO" id="GO:0071973">
    <property type="term" value="P:bacterial-type flagellum-dependent cell motility"/>
    <property type="evidence" value="ECO:0007669"/>
    <property type="project" value="InterPro"/>
</dbReference>
<dbReference type="PANTHER" id="PTHR34982:SF1">
    <property type="entry name" value="FLAGELLAR ASSEMBLY PROTEIN FLIH"/>
    <property type="match status" value="1"/>
</dbReference>
<feature type="domain" description="Flagellar assembly protein FliH/Type III secretion system HrpE" evidence="10">
    <location>
        <begin position="97"/>
        <end position="219"/>
    </location>
</feature>
<accession>A0A4D6XV03</accession>
<evidence type="ECO:0000256" key="7">
    <source>
        <dbReference type="ARBA" id="ARBA00022795"/>
    </source>
</evidence>
<evidence type="ECO:0000256" key="5">
    <source>
        <dbReference type="ARBA" id="ARBA00022448"/>
    </source>
</evidence>
<dbReference type="OrthoDB" id="6415116at2"/>
<dbReference type="GO" id="GO:0009288">
    <property type="term" value="C:bacterial-type flagellum"/>
    <property type="evidence" value="ECO:0007669"/>
    <property type="project" value="InterPro"/>
</dbReference>
<proteinExistence type="inferred from homology"/>
<dbReference type="Proteomes" id="UP000298677">
    <property type="component" value="Chromosome"/>
</dbReference>
<dbReference type="InterPro" id="IPR000563">
    <property type="entry name" value="Flag_FliH"/>
</dbReference>
<evidence type="ECO:0000256" key="4">
    <source>
        <dbReference type="ARBA" id="ARBA00016507"/>
    </source>
</evidence>
<dbReference type="GO" id="GO:0015031">
    <property type="term" value="P:protein transport"/>
    <property type="evidence" value="ECO:0007669"/>
    <property type="project" value="UniProtKB-KW"/>
</dbReference>
<keyword evidence="6" id="KW-0963">Cytoplasm</keyword>
<evidence type="ECO:0000256" key="8">
    <source>
        <dbReference type="ARBA" id="ARBA00022927"/>
    </source>
</evidence>
<dbReference type="Pfam" id="PF02108">
    <property type="entry name" value="FliH"/>
    <property type="match status" value="1"/>
</dbReference>
<comment type="subcellular location">
    <subcellularLocation>
        <location evidence="2">Cytoplasm</location>
    </subcellularLocation>
</comment>
<keyword evidence="5" id="KW-0813">Transport</keyword>
<reference evidence="11 12" key="1">
    <citation type="submission" date="2018-10" db="EMBL/GenBank/DDBJ databases">
        <title>Comparative functional genomics of the obligate endosymbiont Buchnera aphidicola.</title>
        <authorList>
            <person name="Chong R.A."/>
        </authorList>
    </citation>
    <scope>NUCLEOTIDE SEQUENCE [LARGE SCALE GENOMIC DNA]</scope>
    <source>
        <strain evidence="11 12">Aoe</strain>
    </source>
</reference>
<organism evidence="11 12">
    <name type="scientific">Buchnera aphidicola</name>
    <name type="common">Anoecia oenotherae</name>
    <dbReference type="NCBI Taxonomy" id="1241833"/>
    <lineage>
        <taxon>Bacteria</taxon>
        <taxon>Pseudomonadati</taxon>
        <taxon>Pseudomonadota</taxon>
        <taxon>Gammaproteobacteria</taxon>
        <taxon>Enterobacterales</taxon>
        <taxon>Erwiniaceae</taxon>
        <taxon>Buchnera</taxon>
    </lineage>
</organism>
<dbReference type="InterPro" id="IPR051472">
    <property type="entry name" value="T3SS_Stator/FliH"/>
</dbReference>
<evidence type="ECO:0000256" key="6">
    <source>
        <dbReference type="ARBA" id="ARBA00022490"/>
    </source>
</evidence>
<dbReference type="GO" id="GO:0005829">
    <property type="term" value="C:cytosol"/>
    <property type="evidence" value="ECO:0007669"/>
    <property type="project" value="TreeGrafter"/>
</dbReference>
<comment type="function">
    <text evidence="1">Needed for flagellar regrowth and assembly.</text>
</comment>
<comment type="similarity">
    <text evidence="3">Belongs to the FliH family.</text>
</comment>
<dbReference type="GO" id="GO:0003774">
    <property type="term" value="F:cytoskeletal motor activity"/>
    <property type="evidence" value="ECO:0007669"/>
    <property type="project" value="InterPro"/>
</dbReference>
<evidence type="ECO:0000313" key="12">
    <source>
        <dbReference type="Proteomes" id="UP000298677"/>
    </source>
</evidence>
<dbReference type="EMBL" id="CP033012">
    <property type="protein sequence ID" value="QCI19197.1"/>
    <property type="molecule type" value="Genomic_DNA"/>
</dbReference>
<gene>
    <name evidence="11" type="ORF">D9V65_00305</name>
</gene>
<name>A0A4D6XV03_9GAMM</name>
<sequence length="230" mass="27327">MKQSKSKQWKIWKPKKIEQNNDFYINKKTQNLSSLNLLKNSKINSTKIEYSKNKKIQLNENNEIYKLGFENGKKKGFKIAYETEKKLFKKKQKINEEKINSLLNNLKLSFKMLDNQVTSKLLNIIINISVKILGKKPVLDTSYLFKKIQKLVNQELQEYKNLQFYVHENDFKFIKEKFENTINKNGWKILKNKHLSPGECQITSNTGDFYISANKSWKTLYQKILTEDQE</sequence>
<evidence type="ECO:0000256" key="3">
    <source>
        <dbReference type="ARBA" id="ARBA00006602"/>
    </source>
</evidence>
<dbReference type="RefSeq" id="WP_158341605.1">
    <property type="nucleotide sequence ID" value="NZ_CP033012.1"/>
</dbReference>
<evidence type="ECO:0000256" key="2">
    <source>
        <dbReference type="ARBA" id="ARBA00004496"/>
    </source>
</evidence>
<keyword evidence="9" id="KW-1006">Bacterial flagellum protein export</keyword>
<dbReference type="GO" id="GO:0044781">
    <property type="term" value="P:bacterial-type flagellum organization"/>
    <property type="evidence" value="ECO:0007669"/>
    <property type="project" value="UniProtKB-KW"/>
</dbReference>
<evidence type="ECO:0000256" key="1">
    <source>
        <dbReference type="ARBA" id="ARBA00003041"/>
    </source>
</evidence>
<evidence type="ECO:0000256" key="9">
    <source>
        <dbReference type="ARBA" id="ARBA00023225"/>
    </source>
</evidence>
<keyword evidence="7" id="KW-1005">Bacterial flagellum biogenesis</keyword>
<evidence type="ECO:0000259" key="10">
    <source>
        <dbReference type="Pfam" id="PF02108"/>
    </source>
</evidence>
<evidence type="ECO:0000313" key="11">
    <source>
        <dbReference type="EMBL" id="QCI19197.1"/>
    </source>
</evidence>
<keyword evidence="12" id="KW-1185">Reference proteome</keyword>
<dbReference type="PANTHER" id="PTHR34982">
    <property type="entry name" value="YOP PROTEINS TRANSLOCATION PROTEIN L"/>
    <property type="match status" value="1"/>
</dbReference>
<protein>
    <recommendedName>
        <fullName evidence="4">Flagellar assembly protein FliH</fullName>
    </recommendedName>
</protein>
<dbReference type="AlphaFoldDB" id="A0A4D6XV03"/>
<dbReference type="InterPro" id="IPR018035">
    <property type="entry name" value="Flagellar_FliH/T3SS_HrpE"/>
</dbReference>